<name>A0ABT9V105_9BACL</name>
<evidence type="ECO:0000313" key="12">
    <source>
        <dbReference type="EMBL" id="MDQ0154612.1"/>
    </source>
</evidence>
<dbReference type="CDD" id="cd00009">
    <property type="entry name" value="AAA"/>
    <property type="match status" value="1"/>
</dbReference>
<dbReference type="PROSITE" id="PS00688">
    <property type="entry name" value="SIGMA54_INTERACT_3"/>
    <property type="match status" value="1"/>
</dbReference>
<dbReference type="InterPro" id="IPR002078">
    <property type="entry name" value="Sigma_54_int"/>
</dbReference>
<dbReference type="SUPFAM" id="SSF55785">
    <property type="entry name" value="PYP-like sensor domain (PAS domain)"/>
    <property type="match status" value="1"/>
</dbReference>
<evidence type="ECO:0000256" key="6">
    <source>
        <dbReference type="ARBA" id="ARBA00023163"/>
    </source>
</evidence>
<keyword evidence="3" id="KW-0067">ATP-binding</keyword>
<gene>
    <name evidence="12" type="ORF">J2S07_000916</name>
</gene>
<dbReference type="Pfam" id="PF18024">
    <property type="entry name" value="HTH_50"/>
    <property type="match status" value="1"/>
</dbReference>
<dbReference type="Gene3D" id="1.10.10.60">
    <property type="entry name" value="Homeodomain-like"/>
    <property type="match status" value="1"/>
</dbReference>
<dbReference type="Pfam" id="PF25601">
    <property type="entry name" value="AAA_lid_14"/>
    <property type="match status" value="1"/>
</dbReference>
<evidence type="ECO:0000256" key="7">
    <source>
        <dbReference type="ARBA" id="ARBA00029500"/>
    </source>
</evidence>
<dbReference type="PROSITE" id="PS50112">
    <property type="entry name" value="PAS"/>
    <property type="match status" value="1"/>
</dbReference>
<evidence type="ECO:0000256" key="1">
    <source>
        <dbReference type="ARBA" id="ARBA00022741"/>
    </source>
</evidence>
<reference evidence="12 13" key="1">
    <citation type="submission" date="2023-07" db="EMBL/GenBank/DDBJ databases">
        <title>Genomic Encyclopedia of Type Strains, Phase IV (KMG-IV): sequencing the most valuable type-strain genomes for metagenomic binning, comparative biology and taxonomic classification.</title>
        <authorList>
            <person name="Goeker M."/>
        </authorList>
    </citation>
    <scope>NUCLEOTIDE SEQUENCE [LARGE SCALE GENOMIC DNA]</scope>
    <source>
        <strain evidence="12 13">DSM 23948</strain>
    </source>
</reference>
<dbReference type="InterPro" id="IPR025943">
    <property type="entry name" value="Sigma_54_int_dom_ATP-bd_2"/>
</dbReference>
<dbReference type="NCBIfam" id="TIGR04381">
    <property type="entry name" value="HTH_TypR"/>
    <property type="match status" value="1"/>
</dbReference>
<evidence type="ECO:0000259" key="10">
    <source>
        <dbReference type="PROSITE" id="PS50112"/>
    </source>
</evidence>
<sequence length="561" mass="64589">MIREKVGVIPFDHFITDADGWIQAWDLSKPLTADNLYQTKISDLFDDWVEKSERIILAASKERNYLLLNCPFPHENKQLRMYILVEDAFIHEAISKVKELDKSIREMDAVIESSYDGIYITDIQGNTLKTNSAIERITGIPKHYYIGKNTSDLVKRGILKESVTLRVLEEKKTVTVVQKNFNGKETLLTGNPIFNENGEIEKIVTNIRDLSDLNELNAELKKAQMLNEQYKQELEKLKAHTTIDSETVINSKKLREIYEMTERIAPFDPTILILGETGVGKDVLVRHLFQNSPRSKGGQLIKVNCGAIPKDLLESELFGYEAGAFSGAARSGKMGMFELADKGILFLDEIGELPLHLQVKLLRAIQEKEIIRVGGTKVKKVDIQLIAATNKDLRAMVEKGEFREDLFYRLNVVPITIPPLRERQDDILPLMYHFLEKYNRKYKVTKEYDRDLKSFFYYYDWPGNVRELSNLVERLILTVPNQLLTTADLPGEYKENPLMSGFSQEEELSLKEMVERTERNVLERAIRECNSTYELAARLKTSQPTIVRKLQKYQLTTLNQK</sequence>
<dbReference type="SMART" id="SM00382">
    <property type="entry name" value="AAA"/>
    <property type="match status" value="1"/>
</dbReference>
<keyword evidence="5" id="KW-0238">DNA-binding</keyword>
<keyword evidence="6" id="KW-0804">Transcription</keyword>
<dbReference type="CDD" id="cd00130">
    <property type="entry name" value="PAS"/>
    <property type="match status" value="1"/>
</dbReference>
<evidence type="ECO:0000256" key="2">
    <source>
        <dbReference type="ARBA" id="ARBA00022797"/>
    </source>
</evidence>
<dbReference type="InterPro" id="IPR003593">
    <property type="entry name" value="AAA+_ATPase"/>
</dbReference>
<dbReference type="Proteomes" id="UP001231362">
    <property type="component" value="Unassembled WGS sequence"/>
</dbReference>
<accession>A0ABT9V105</accession>
<dbReference type="InterPro" id="IPR035965">
    <property type="entry name" value="PAS-like_dom_sf"/>
</dbReference>
<dbReference type="InterPro" id="IPR009057">
    <property type="entry name" value="Homeodomain-like_sf"/>
</dbReference>
<dbReference type="PANTHER" id="PTHR32071:SF57">
    <property type="entry name" value="C4-DICARBOXYLATE TRANSPORT TRANSCRIPTIONAL REGULATORY PROTEIN DCTD"/>
    <property type="match status" value="1"/>
</dbReference>
<dbReference type="Gene3D" id="3.30.450.20">
    <property type="entry name" value="PAS domain"/>
    <property type="match status" value="1"/>
</dbReference>
<evidence type="ECO:0000256" key="8">
    <source>
        <dbReference type="SAM" id="Coils"/>
    </source>
</evidence>
<feature type="domain" description="PAS" evidence="10">
    <location>
        <begin position="103"/>
        <end position="149"/>
    </location>
</feature>
<dbReference type="InterPro" id="IPR000014">
    <property type="entry name" value="PAS"/>
</dbReference>
<feature type="coiled-coil region" evidence="8">
    <location>
        <begin position="213"/>
        <end position="240"/>
    </location>
</feature>
<dbReference type="SMART" id="SM00091">
    <property type="entry name" value="PAS"/>
    <property type="match status" value="1"/>
</dbReference>
<dbReference type="SUPFAM" id="SSF52540">
    <property type="entry name" value="P-loop containing nucleoside triphosphate hydrolases"/>
    <property type="match status" value="1"/>
</dbReference>
<dbReference type="InterPro" id="IPR013767">
    <property type="entry name" value="PAS_fold"/>
</dbReference>
<dbReference type="InterPro" id="IPR000700">
    <property type="entry name" value="PAS-assoc_C"/>
</dbReference>
<dbReference type="Pfam" id="PF00989">
    <property type="entry name" value="PAS"/>
    <property type="match status" value="1"/>
</dbReference>
<organism evidence="12 13">
    <name type="scientific">Anoxybacillus andreesenii</name>
    <dbReference type="NCBI Taxonomy" id="1325932"/>
    <lineage>
        <taxon>Bacteria</taxon>
        <taxon>Bacillati</taxon>
        <taxon>Bacillota</taxon>
        <taxon>Bacilli</taxon>
        <taxon>Bacillales</taxon>
        <taxon>Anoxybacillaceae</taxon>
        <taxon>Anoxybacillus</taxon>
    </lineage>
</organism>
<evidence type="ECO:0000313" key="13">
    <source>
        <dbReference type="Proteomes" id="UP001231362"/>
    </source>
</evidence>
<dbReference type="Pfam" id="PF00158">
    <property type="entry name" value="Sigma54_activat"/>
    <property type="match status" value="1"/>
</dbReference>
<evidence type="ECO:0000256" key="5">
    <source>
        <dbReference type="ARBA" id="ARBA00023125"/>
    </source>
</evidence>
<keyword evidence="13" id="KW-1185">Reference proteome</keyword>
<dbReference type="InterPro" id="IPR030828">
    <property type="entry name" value="HTH_TyrR"/>
</dbReference>
<dbReference type="PROSITE" id="PS00675">
    <property type="entry name" value="SIGMA54_INTERACT_1"/>
    <property type="match status" value="1"/>
</dbReference>
<keyword evidence="2" id="KW-0058">Aromatic hydrocarbons catabolism</keyword>
<dbReference type="Gene3D" id="3.40.50.300">
    <property type="entry name" value="P-loop containing nucleotide triphosphate hydrolases"/>
    <property type="match status" value="1"/>
</dbReference>
<dbReference type="InterPro" id="IPR025944">
    <property type="entry name" value="Sigma_54_int_dom_CS"/>
</dbReference>
<keyword evidence="4" id="KW-0805">Transcription regulation</keyword>
<proteinExistence type="predicted"/>
<dbReference type="InterPro" id="IPR027417">
    <property type="entry name" value="P-loop_NTPase"/>
</dbReference>
<feature type="domain" description="Sigma-54 factor interaction" evidence="9">
    <location>
        <begin position="247"/>
        <end position="477"/>
    </location>
</feature>
<dbReference type="SUPFAM" id="SSF46689">
    <property type="entry name" value="Homeodomain-like"/>
    <property type="match status" value="1"/>
</dbReference>
<keyword evidence="1" id="KW-0547">Nucleotide-binding</keyword>
<dbReference type="InterPro" id="IPR058031">
    <property type="entry name" value="AAA_lid_NorR"/>
</dbReference>
<dbReference type="NCBIfam" id="TIGR00229">
    <property type="entry name" value="sensory_box"/>
    <property type="match status" value="1"/>
</dbReference>
<dbReference type="PANTHER" id="PTHR32071">
    <property type="entry name" value="TRANSCRIPTIONAL REGULATORY PROTEIN"/>
    <property type="match status" value="1"/>
</dbReference>
<dbReference type="EMBL" id="JAUSTU010000003">
    <property type="protein sequence ID" value="MDQ0154612.1"/>
    <property type="molecule type" value="Genomic_DNA"/>
</dbReference>
<evidence type="ECO:0000256" key="4">
    <source>
        <dbReference type="ARBA" id="ARBA00023015"/>
    </source>
</evidence>
<dbReference type="PROSITE" id="PS50113">
    <property type="entry name" value="PAC"/>
    <property type="match status" value="1"/>
</dbReference>
<dbReference type="PROSITE" id="PS50045">
    <property type="entry name" value="SIGMA54_INTERACT_4"/>
    <property type="match status" value="1"/>
</dbReference>
<dbReference type="PROSITE" id="PS00676">
    <property type="entry name" value="SIGMA54_INTERACT_2"/>
    <property type="match status" value="1"/>
</dbReference>
<dbReference type="Gene3D" id="1.10.8.60">
    <property type="match status" value="1"/>
</dbReference>
<protein>
    <recommendedName>
        <fullName evidence="7">HTH-type transcriptional regulatory protein TyrR</fullName>
    </recommendedName>
</protein>
<comment type="caution">
    <text evidence="12">The sequence shown here is derived from an EMBL/GenBank/DDBJ whole genome shotgun (WGS) entry which is preliminary data.</text>
</comment>
<dbReference type="RefSeq" id="WP_307149213.1">
    <property type="nucleotide sequence ID" value="NZ_JAUSTU010000003.1"/>
</dbReference>
<dbReference type="InterPro" id="IPR025662">
    <property type="entry name" value="Sigma_54_int_dom_ATP-bd_1"/>
</dbReference>
<evidence type="ECO:0000259" key="11">
    <source>
        <dbReference type="PROSITE" id="PS50113"/>
    </source>
</evidence>
<evidence type="ECO:0000259" key="9">
    <source>
        <dbReference type="PROSITE" id="PS50045"/>
    </source>
</evidence>
<keyword evidence="8" id="KW-0175">Coiled coil</keyword>
<evidence type="ECO:0000256" key="3">
    <source>
        <dbReference type="ARBA" id="ARBA00022840"/>
    </source>
</evidence>
<feature type="domain" description="PAC" evidence="11">
    <location>
        <begin position="170"/>
        <end position="222"/>
    </location>
</feature>